<keyword evidence="2" id="KW-1185">Reference proteome</keyword>
<name>A0A9N8ZU27_9GLOM</name>
<protein>
    <submittedName>
        <fullName evidence="1">7302_t:CDS:1</fullName>
    </submittedName>
</protein>
<proteinExistence type="predicted"/>
<comment type="caution">
    <text evidence="1">The sequence shown here is derived from an EMBL/GenBank/DDBJ whole genome shotgun (WGS) entry which is preliminary data.</text>
</comment>
<reference evidence="1" key="1">
    <citation type="submission" date="2021-06" db="EMBL/GenBank/DDBJ databases">
        <authorList>
            <person name="Kallberg Y."/>
            <person name="Tangrot J."/>
            <person name="Rosling A."/>
        </authorList>
    </citation>
    <scope>NUCLEOTIDE SEQUENCE</scope>
    <source>
        <strain evidence="1">IA702</strain>
    </source>
</reference>
<sequence length="70" mass="8058">MSNDISTLDFVDKATKTRSVLTNCPPKRVRKEKKCGRVRRALKAIDDLVPIRDCNEVVNKLRRFGTNTRL</sequence>
<dbReference type="AlphaFoldDB" id="A0A9N8ZU27"/>
<dbReference type="EMBL" id="CAJVPJ010000292">
    <property type="protein sequence ID" value="CAG8507369.1"/>
    <property type="molecule type" value="Genomic_DNA"/>
</dbReference>
<dbReference type="Proteomes" id="UP000789572">
    <property type="component" value="Unassembled WGS sequence"/>
</dbReference>
<evidence type="ECO:0000313" key="2">
    <source>
        <dbReference type="Proteomes" id="UP000789572"/>
    </source>
</evidence>
<evidence type="ECO:0000313" key="1">
    <source>
        <dbReference type="EMBL" id="CAG8507369.1"/>
    </source>
</evidence>
<accession>A0A9N8ZU27</accession>
<organism evidence="1 2">
    <name type="scientific">Paraglomus occultum</name>
    <dbReference type="NCBI Taxonomy" id="144539"/>
    <lineage>
        <taxon>Eukaryota</taxon>
        <taxon>Fungi</taxon>
        <taxon>Fungi incertae sedis</taxon>
        <taxon>Mucoromycota</taxon>
        <taxon>Glomeromycotina</taxon>
        <taxon>Glomeromycetes</taxon>
        <taxon>Paraglomerales</taxon>
        <taxon>Paraglomeraceae</taxon>
        <taxon>Paraglomus</taxon>
    </lineage>
</organism>
<gene>
    <name evidence="1" type="ORF">POCULU_LOCUS2888</name>
</gene>